<evidence type="ECO:0000256" key="2">
    <source>
        <dbReference type="ARBA" id="ARBA00004308"/>
    </source>
</evidence>
<dbReference type="GO" id="GO:0012505">
    <property type="term" value="C:endomembrane system"/>
    <property type="evidence" value="ECO:0007669"/>
    <property type="project" value="UniProtKB-SubCell"/>
</dbReference>
<keyword evidence="7 10" id="KW-1015">Disulfide bond</keyword>
<keyword evidence="9" id="KW-0325">Glycoprotein</keyword>
<dbReference type="InterPro" id="IPR013783">
    <property type="entry name" value="Ig-like_fold"/>
</dbReference>
<dbReference type="SMART" id="SM00192">
    <property type="entry name" value="LDLa"/>
    <property type="match status" value="3"/>
</dbReference>
<evidence type="ECO:0000256" key="8">
    <source>
        <dbReference type="ARBA" id="ARBA00023170"/>
    </source>
</evidence>
<evidence type="ECO:0000256" key="9">
    <source>
        <dbReference type="ARBA" id="ARBA00023180"/>
    </source>
</evidence>
<dbReference type="Pfam" id="PF00041">
    <property type="entry name" value="fn3"/>
    <property type="match status" value="1"/>
</dbReference>
<dbReference type="AlphaFoldDB" id="A0A3Q2ECZ8"/>
<keyword evidence="5 11" id="KW-1133">Transmembrane helix</keyword>
<evidence type="ECO:0000256" key="4">
    <source>
        <dbReference type="ARBA" id="ARBA00022737"/>
    </source>
</evidence>
<evidence type="ECO:0000256" key="7">
    <source>
        <dbReference type="ARBA" id="ARBA00023157"/>
    </source>
</evidence>
<organism evidence="13 14">
    <name type="scientific">Cyprinodon variegatus</name>
    <name type="common">Sheepshead minnow</name>
    <dbReference type="NCBI Taxonomy" id="28743"/>
    <lineage>
        <taxon>Eukaryota</taxon>
        <taxon>Metazoa</taxon>
        <taxon>Chordata</taxon>
        <taxon>Craniata</taxon>
        <taxon>Vertebrata</taxon>
        <taxon>Euteleostomi</taxon>
        <taxon>Actinopterygii</taxon>
        <taxon>Neopterygii</taxon>
        <taxon>Teleostei</taxon>
        <taxon>Neoteleostei</taxon>
        <taxon>Acanthomorphata</taxon>
        <taxon>Ovalentaria</taxon>
        <taxon>Atherinomorphae</taxon>
        <taxon>Cyprinodontiformes</taxon>
        <taxon>Cyprinodontidae</taxon>
        <taxon>Cyprinodon</taxon>
    </lineage>
</organism>
<dbReference type="SUPFAM" id="SSF49265">
    <property type="entry name" value="Fibronectin type III"/>
    <property type="match status" value="3"/>
</dbReference>
<dbReference type="GO" id="GO:0016192">
    <property type="term" value="P:vesicle-mediated transport"/>
    <property type="evidence" value="ECO:0007669"/>
    <property type="project" value="UniProtKB-ARBA"/>
</dbReference>
<dbReference type="Pfam" id="PF25814">
    <property type="entry name" value="fn3_SORL1"/>
    <property type="match status" value="1"/>
</dbReference>
<dbReference type="Gene3D" id="2.60.40.10">
    <property type="entry name" value="Immunoglobulins"/>
    <property type="match status" value="3"/>
</dbReference>
<feature type="domain" description="Fibronectin type-III" evidence="12">
    <location>
        <begin position="460"/>
        <end position="555"/>
    </location>
</feature>
<dbReference type="CDD" id="cd00063">
    <property type="entry name" value="FN3"/>
    <property type="match status" value="3"/>
</dbReference>
<dbReference type="InterPro" id="IPR057841">
    <property type="entry name" value="FN3_SORL1"/>
</dbReference>
<dbReference type="GO" id="GO:0005886">
    <property type="term" value="C:plasma membrane"/>
    <property type="evidence" value="ECO:0007669"/>
    <property type="project" value="TreeGrafter"/>
</dbReference>
<evidence type="ECO:0000313" key="14">
    <source>
        <dbReference type="Proteomes" id="UP000265020"/>
    </source>
</evidence>
<feature type="disulfide bond" evidence="10">
    <location>
        <begin position="96"/>
        <end position="111"/>
    </location>
</feature>
<dbReference type="InterPro" id="IPR023415">
    <property type="entry name" value="LDLR_class-A_CS"/>
</dbReference>
<evidence type="ECO:0000256" key="11">
    <source>
        <dbReference type="SAM" id="Phobius"/>
    </source>
</evidence>
<evidence type="ECO:0000256" key="5">
    <source>
        <dbReference type="ARBA" id="ARBA00022989"/>
    </source>
</evidence>
<reference evidence="13" key="2">
    <citation type="submission" date="2025-09" db="UniProtKB">
        <authorList>
            <consortium name="Ensembl"/>
        </authorList>
    </citation>
    <scope>IDENTIFICATION</scope>
</reference>
<reference evidence="13" key="1">
    <citation type="submission" date="2025-08" db="UniProtKB">
        <authorList>
            <consortium name="Ensembl"/>
        </authorList>
    </citation>
    <scope>IDENTIFICATION</scope>
</reference>
<sequence length="735" mass="81548">IPTRLSAATAWTTAGITLTKPTAVRRRFLLLTLRSCIINTWVCDGYADCPDGSDELGCPTANSSMTAGPPPAPGRCGQGQFQCDHPPHCIQEWLRCDGHPHCQDGSDEANCPTQQSLFCINGTRCSDGEACVLDSERCDGYLDCSDHSDEENCTVDTRAYKVQNLQWTPDFSGAVTVTWSRPKNLPLNSCYFLVYYRLVGTQQWTSMDTHNWLLIALCGCGQVEYSQDGLPDWTSQRCSSAGTEVKELQPDILYRFRVAAVTSRGVGNWTDIKSIIPQKGTTASLPLRSGRSHPSSFWLVFHSVSLLQLQYFMVVLFWQFDSHVKEMFLSSAATNLTAGTVYEVSVWAHTSVGDSPTALSHYQTAGTQPERPFLKAKALNQTAVECSINSGSSAVYGVFYATSFLDLYRSPHQVRSTSPSLTVTVDSDEQFLFLARVVSPFLGPPSEYAVVKMIPDERLPPRNLHRVRVDKTQATLKWQPPYDTPDAPLTYVIHVKDVIRKAERDYKLTSRNNTVEYLLKGLEPGGRYSVSVRLRNMTKEASFNLNTVPLSAPEALKILTENDHVFLFWKSLAVREKGFNESRGYEVRMSDSETNQTSYLGNTTETYFRINSLLAGHNYTFSVQASCLLGGQLCGEPALLLYNPQTGSSDASRAESRSRDMASVVVPVLFLLLVVVGGGLVALYVRHRRLQNNFTAFANSHYNSRLGSAIFSSGDELGKVWRGFLLAVDVIIFSL</sequence>
<evidence type="ECO:0000256" key="6">
    <source>
        <dbReference type="ARBA" id="ARBA00023136"/>
    </source>
</evidence>
<dbReference type="Gene3D" id="4.10.400.10">
    <property type="entry name" value="Low-density Lipoprotein Receptor"/>
    <property type="match status" value="2"/>
</dbReference>
<dbReference type="PANTHER" id="PTHR24270:SF62">
    <property type="entry name" value="LOW-DENSITY LIPOPROTEIN RECEPTOR-RELATED PROTEIN 2"/>
    <property type="match status" value="1"/>
</dbReference>
<dbReference type="FunFam" id="4.10.400.10:FF:000045">
    <property type="entry name" value="Low-density lipoprotein receptor-related protein 2"/>
    <property type="match status" value="1"/>
</dbReference>
<evidence type="ECO:0000256" key="1">
    <source>
        <dbReference type="ARBA" id="ARBA00004167"/>
    </source>
</evidence>
<dbReference type="InterPro" id="IPR050685">
    <property type="entry name" value="LDLR"/>
</dbReference>
<feature type="disulfide bond" evidence="10">
    <location>
        <begin position="119"/>
        <end position="131"/>
    </location>
</feature>
<protein>
    <recommendedName>
        <fullName evidence="12">Fibronectin type-III domain-containing protein</fullName>
    </recommendedName>
</protein>
<dbReference type="InterPro" id="IPR036116">
    <property type="entry name" value="FN3_sf"/>
</dbReference>
<dbReference type="InterPro" id="IPR036055">
    <property type="entry name" value="LDL_receptor-like_sf"/>
</dbReference>
<keyword evidence="3 11" id="KW-0812">Transmembrane</keyword>
<evidence type="ECO:0000313" key="13">
    <source>
        <dbReference type="Ensembl" id="ENSCVAP00000030378.1"/>
    </source>
</evidence>
<evidence type="ECO:0000256" key="10">
    <source>
        <dbReference type="PROSITE-ProRule" id="PRU00124"/>
    </source>
</evidence>
<dbReference type="GeneTree" id="ENSGT00940000161046"/>
<dbReference type="Gene3D" id="4.10.1220.10">
    <property type="entry name" value="EGF-type module"/>
    <property type="match status" value="1"/>
</dbReference>
<dbReference type="CDD" id="cd00112">
    <property type="entry name" value="LDLa"/>
    <property type="match status" value="3"/>
</dbReference>
<name>A0A3Q2ECZ8_CYPVA</name>
<keyword evidence="14" id="KW-1185">Reference proteome</keyword>
<dbReference type="PROSITE" id="PS50068">
    <property type="entry name" value="LDLRA_2"/>
    <property type="match status" value="3"/>
</dbReference>
<feature type="disulfide bond" evidence="10">
    <location>
        <begin position="43"/>
        <end position="58"/>
    </location>
</feature>
<dbReference type="InterPro" id="IPR002172">
    <property type="entry name" value="LDrepeatLR_classA_rpt"/>
</dbReference>
<keyword evidence="4" id="KW-0677">Repeat</keyword>
<feature type="transmembrane region" description="Helical" evidence="11">
    <location>
        <begin position="664"/>
        <end position="685"/>
    </location>
</feature>
<proteinExistence type="predicted"/>
<keyword evidence="8" id="KW-0675">Receptor</keyword>
<dbReference type="SMART" id="SM00060">
    <property type="entry name" value="FN3"/>
    <property type="match status" value="4"/>
</dbReference>
<accession>A0A3Q2ECZ8</accession>
<dbReference type="PANTHER" id="PTHR24270">
    <property type="entry name" value="LOW-DENSITY LIPOPROTEIN RECEPTOR-RELATED"/>
    <property type="match status" value="1"/>
</dbReference>
<evidence type="ECO:0000259" key="12">
    <source>
        <dbReference type="PROSITE" id="PS50853"/>
    </source>
</evidence>
<dbReference type="Ensembl" id="ENSCVAT00000031748.1">
    <property type="protein sequence ID" value="ENSCVAP00000030378.1"/>
    <property type="gene ID" value="ENSCVAG00000019096.1"/>
</dbReference>
<dbReference type="SUPFAM" id="SSF57424">
    <property type="entry name" value="LDL receptor-like module"/>
    <property type="match status" value="3"/>
</dbReference>
<dbReference type="PRINTS" id="PR00261">
    <property type="entry name" value="LDLRECEPTOR"/>
</dbReference>
<dbReference type="PROSITE" id="PS01209">
    <property type="entry name" value="LDLRA_1"/>
    <property type="match status" value="2"/>
</dbReference>
<comment type="subcellular location">
    <subcellularLocation>
        <location evidence="2">Endomembrane system</location>
    </subcellularLocation>
    <subcellularLocation>
        <location evidence="1">Membrane</location>
        <topology evidence="1">Single-pass membrane protein</topology>
    </subcellularLocation>
</comment>
<dbReference type="PROSITE" id="PS50853">
    <property type="entry name" value="FN3"/>
    <property type="match status" value="2"/>
</dbReference>
<comment type="caution">
    <text evidence="10">Lacks conserved residue(s) required for the propagation of feature annotation.</text>
</comment>
<evidence type="ECO:0000256" key="3">
    <source>
        <dbReference type="ARBA" id="ARBA00022692"/>
    </source>
</evidence>
<feature type="domain" description="Fibronectin type-III" evidence="12">
    <location>
        <begin position="161"/>
        <end position="280"/>
    </location>
</feature>
<dbReference type="Proteomes" id="UP000265020">
    <property type="component" value="Unassembled WGS sequence"/>
</dbReference>
<keyword evidence="6 11" id="KW-0472">Membrane</keyword>
<dbReference type="InterPro" id="IPR003961">
    <property type="entry name" value="FN3_dom"/>
</dbReference>
<dbReference type="Pfam" id="PF00057">
    <property type="entry name" value="Ldl_recept_a"/>
    <property type="match status" value="2"/>
</dbReference>
<feature type="disulfide bond" evidence="10">
    <location>
        <begin position="138"/>
        <end position="153"/>
    </location>
</feature>